<accession>A0A926WJU4</accession>
<dbReference type="EMBL" id="JACJQU010000006">
    <property type="protein sequence ID" value="MBD2294463.1"/>
    <property type="molecule type" value="Genomic_DNA"/>
</dbReference>
<keyword evidence="4" id="KW-1185">Reference proteome</keyword>
<dbReference type="InterPro" id="IPR024983">
    <property type="entry name" value="CHAT_dom"/>
</dbReference>
<evidence type="ECO:0000313" key="3">
    <source>
        <dbReference type="EMBL" id="MBD2294463.1"/>
    </source>
</evidence>
<dbReference type="SUPFAM" id="SSF48452">
    <property type="entry name" value="TPR-like"/>
    <property type="match status" value="2"/>
</dbReference>
<feature type="repeat" description="TPR" evidence="1">
    <location>
        <begin position="88"/>
        <end position="121"/>
    </location>
</feature>
<dbReference type="PANTHER" id="PTHR10098">
    <property type="entry name" value="RAPSYN-RELATED"/>
    <property type="match status" value="1"/>
</dbReference>
<dbReference type="PROSITE" id="PS50005">
    <property type="entry name" value="TPR"/>
    <property type="match status" value="3"/>
</dbReference>
<dbReference type="RefSeq" id="WP_190560850.1">
    <property type="nucleotide sequence ID" value="NZ_JACJQU010000006.1"/>
</dbReference>
<sequence>MRLNLANLSLITFLISGYFLTPSNNFDPVFAQEVSNQTQKEQADRLLRETIYLWRKSHIHTRGYDRIINGFKKTLQAYQKIGDKPGITKTLDYLAFIYNSEKKYQQAVNYYQQVLKLQQELGDSKGETETLIKIMNIESEQSRQLYEQGQYQKALEKLQKVLKFRGQLDLQDLKGQLDLQDVKIQTGFIINKIGMIHHTLGEYETALKFYQQSLSVFREVTTNPVETVPWVWTVFFNMGEIYQSLGENERALNSYQQALQLAQKNNIGSEVRNINAIGNSYYRLKKYDLALNFYQQSLAKLPGVKNKKEKKLLEALTFNNIGLVHLDQGKYDLSLKFLQQGLTIVKSLRDKLSQGVILDSIGKVYFQQGKYQLAGNFYQQSLTLFQEVGYKAGESKVLSSLGYLLEKQNQPQVAIVFFKKSVNVREGIRNNIKGLSQEQRQSYTETIAEDYRNLADLLLRENRILEAQRVLDLLKVQELSDYLNNIRGSKNTTQGITERPQEKQIITGISAQINKAISQGQELALLENVSINKRTEKQKQRIIELRKNEQEITKQFTAFLESPQVKTWIAELQSTTQGQAIDLNAYATTLQDNLKKLQQDAVIIYPFVLEDRLELVLISPYAPPLRRTVSVKREELNKAITEFRSQLGTPIRSPKDEAQKLYNWLIKPLENDLAQAKTKTIIYAPDGQLRYIPLAALYDGKQWLVERFRINNITAVSLTDLNTKPQSQLNILAAAFSEGEYTFKVGDKDLYYSGLAFAGKEVETLAQTIPNTRKVLNKQFNQDIVFEMNDYSVVHLATHALFTPGQPEESFIVLGNGDRITLRDIKNWRLPNVDLFVLSACETGLGDQLGDGREILGFGYQIQQTGARAAIASLWSVDDGGTQALMNAFYAVLKQGNITKAEALRQAQIAMITGNYGNIGETRRISVPKPINGDLTAQLSHPFYWSSFILVGNGL</sequence>
<protein>
    <submittedName>
        <fullName evidence="3">CHAT domain-containing protein</fullName>
    </submittedName>
</protein>
<dbReference type="Pfam" id="PF13181">
    <property type="entry name" value="TPR_8"/>
    <property type="match status" value="1"/>
</dbReference>
<keyword evidence="1" id="KW-0802">TPR repeat</keyword>
<dbReference type="SMART" id="SM00028">
    <property type="entry name" value="TPR"/>
    <property type="match status" value="8"/>
</dbReference>
<dbReference type="Proteomes" id="UP000662185">
    <property type="component" value="Unassembled WGS sequence"/>
</dbReference>
<comment type="caution">
    <text evidence="3">The sequence shown here is derived from an EMBL/GenBank/DDBJ whole genome shotgun (WGS) entry which is preliminary data.</text>
</comment>
<feature type="domain" description="CHAT" evidence="2">
    <location>
        <begin position="656"/>
        <end position="953"/>
    </location>
</feature>
<dbReference type="AlphaFoldDB" id="A0A926WJU4"/>
<reference evidence="4" key="1">
    <citation type="journal article" date="2020" name="ISME J.">
        <title>Comparative genomics reveals insights into cyanobacterial evolution and habitat adaptation.</title>
        <authorList>
            <person name="Chen M.Y."/>
            <person name="Teng W.K."/>
            <person name="Zhao L."/>
            <person name="Hu C.X."/>
            <person name="Zhou Y.K."/>
            <person name="Han B.P."/>
            <person name="Song L.R."/>
            <person name="Shu W.S."/>
        </authorList>
    </citation>
    <scope>NUCLEOTIDE SEQUENCE [LARGE SCALE GENOMIC DNA]</scope>
    <source>
        <strain evidence="4">FACHB-251</strain>
    </source>
</reference>
<evidence type="ECO:0000313" key="4">
    <source>
        <dbReference type="Proteomes" id="UP000662185"/>
    </source>
</evidence>
<gene>
    <name evidence="3" type="ORF">H6G06_13495</name>
</gene>
<dbReference type="Pfam" id="PF12770">
    <property type="entry name" value="CHAT"/>
    <property type="match status" value="1"/>
</dbReference>
<dbReference type="Pfam" id="PF13424">
    <property type="entry name" value="TPR_12"/>
    <property type="match status" value="2"/>
</dbReference>
<dbReference type="InterPro" id="IPR011990">
    <property type="entry name" value="TPR-like_helical_dom_sf"/>
</dbReference>
<dbReference type="Pfam" id="PF13374">
    <property type="entry name" value="TPR_10"/>
    <property type="match status" value="1"/>
</dbReference>
<dbReference type="InterPro" id="IPR019734">
    <property type="entry name" value="TPR_rpt"/>
</dbReference>
<feature type="repeat" description="TPR" evidence="1">
    <location>
        <begin position="271"/>
        <end position="304"/>
    </location>
</feature>
<dbReference type="Gene3D" id="1.25.40.10">
    <property type="entry name" value="Tetratricopeptide repeat domain"/>
    <property type="match status" value="2"/>
</dbReference>
<feature type="repeat" description="TPR" evidence="1">
    <location>
        <begin position="232"/>
        <end position="265"/>
    </location>
</feature>
<evidence type="ECO:0000259" key="2">
    <source>
        <dbReference type="Pfam" id="PF12770"/>
    </source>
</evidence>
<proteinExistence type="predicted"/>
<evidence type="ECO:0000256" key="1">
    <source>
        <dbReference type="PROSITE-ProRule" id="PRU00339"/>
    </source>
</evidence>
<dbReference type="PROSITE" id="PS50293">
    <property type="entry name" value="TPR_REGION"/>
    <property type="match status" value="1"/>
</dbReference>
<name>A0A926WJU4_9NOST</name>
<organism evidence="3 4">
    <name type="scientific">Anabaena sphaerica FACHB-251</name>
    <dbReference type="NCBI Taxonomy" id="2692883"/>
    <lineage>
        <taxon>Bacteria</taxon>
        <taxon>Bacillati</taxon>
        <taxon>Cyanobacteriota</taxon>
        <taxon>Cyanophyceae</taxon>
        <taxon>Nostocales</taxon>
        <taxon>Nostocaceae</taxon>
        <taxon>Anabaena</taxon>
    </lineage>
</organism>